<dbReference type="PIRSF" id="PIRSF016184">
    <property type="entry name" value="PhzC_PhzF"/>
    <property type="match status" value="1"/>
</dbReference>
<dbReference type="NCBIfam" id="TIGR00654">
    <property type="entry name" value="PhzF_family"/>
    <property type="match status" value="1"/>
</dbReference>
<name>A0ABN1C5G9_9ACTN</name>
<evidence type="ECO:0000313" key="5">
    <source>
        <dbReference type="Proteomes" id="UP001501576"/>
    </source>
</evidence>
<dbReference type="EMBL" id="BAAABZ010000006">
    <property type="protein sequence ID" value="GAA0512200.1"/>
    <property type="molecule type" value="Genomic_DNA"/>
</dbReference>
<keyword evidence="5" id="KW-1185">Reference proteome</keyword>
<organism evidence="4 5">
    <name type="scientific">Streptomyces mordarskii</name>
    <dbReference type="NCBI Taxonomy" id="1226758"/>
    <lineage>
        <taxon>Bacteria</taxon>
        <taxon>Bacillati</taxon>
        <taxon>Actinomycetota</taxon>
        <taxon>Actinomycetes</taxon>
        <taxon>Kitasatosporales</taxon>
        <taxon>Streptomycetaceae</taxon>
        <taxon>Streptomyces</taxon>
    </lineage>
</organism>
<dbReference type="GO" id="GO:0016853">
    <property type="term" value="F:isomerase activity"/>
    <property type="evidence" value="ECO:0007669"/>
    <property type="project" value="UniProtKB-KW"/>
</dbReference>
<accession>A0ABN1C5G9</accession>
<sequence>MDGMTAPTTDIDVLHYSAFTTHPDGGNPAGVVLDAAALADDDAAMTAVAARVGYSETAFITERDEAARRYRLRYFSPLAEVAFCGHATIATAVALADRDGPGELIFDTASGEIRVETTADGDGPSRATLTSVPTRSRPADPGAEVEPTLAALRWSAEDLDPALPPHVAFAGNDHLVLAAATRERLADLDYDYEALEAVMRRRGWTTVHLVWREAGGGSAGEATNGFVFHARDPFPVGGVVEDPATGAAAAAFGGYLRALGLVDGPTRVRIRQGEDMGRPSDLLLDVTPDEPRARVSGQAVRIPRSG</sequence>
<protein>
    <submittedName>
        <fullName evidence="4">PhzF family phenazine biosynthesis isomerase</fullName>
    </submittedName>
</protein>
<dbReference type="InterPro" id="IPR003719">
    <property type="entry name" value="Phenazine_PhzF-like"/>
</dbReference>
<dbReference type="Proteomes" id="UP001501576">
    <property type="component" value="Unassembled WGS sequence"/>
</dbReference>
<evidence type="ECO:0000256" key="1">
    <source>
        <dbReference type="ARBA" id="ARBA00008270"/>
    </source>
</evidence>
<dbReference type="SUPFAM" id="SSF54506">
    <property type="entry name" value="Diaminopimelate epimerase-like"/>
    <property type="match status" value="1"/>
</dbReference>
<comment type="similarity">
    <text evidence="1">Belongs to the PhzF family.</text>
</comment>
<gene>
    <name evidence="4" type="ORF">GCM10010390_13420</name>
</gene>
<dbReference type="PANTHER" id="PTHR13774">
    <property type="entry name" value="PHENAZINE BIOSYNTHESIS PROTEIN"/>
    <property type="match status" value="1"/>
</dbReference>
<evidence type="ECO:0000256" key="3">
    <source>
        <dbReference type="SAM" id="MobiDB-lite"/>
    </source>
</evidence>
<proteinExistence type="inferred from homology"/>
<evidence type="ECO:0000313" key="4">
    <source>
        <dbReference type="EMBL" id="GAA0512200.1"/>
    </source>
</evidence>
<evidence type="ECO:0000256" key="2">
    <source>
        <dbReference type="ARBA" id="ARBA00023235"/>
    </source>
</evidence>
<keyword evidence="2 4" id="KW-0413">Isomerase</keyword>
<feature type="region of interest" description="Disordered" evidence="3">
    <location>
        <begin position="117"/>
        <end position="144"/>
    </location>
</feature>
<dbReference type="Gene3D" id="3.10.310.10">
    <property type="entry name" value="Diaminopimelate Epimerase, Chain A, domain 1"/>
    <property type="match status" value="2"/>
</dbReference>
<dbReference type="PANTHER" id="PTHR13774:SF39">
    <property type="entry name" value="BIOSYNTHESIS PROTEIN, PUTATIVE-RELATED"/>
    <property type="match status" value="1"/>
</dbReference>
<dbReference type="Pfam" id="PF02567">
    <property type="entry name" value="PhzC-PhzF"/>
    <property type="match status" value="1"/>
</dbReference>
<comment type="caution">
    <text evidence="4">The sequence shown here is derived from an EMBL/GenBank/DDBJ whole genome shotgun (WGS) entry which is preliminary data.</text>
</comment>
<reference evidence="4 5" key="1">
    <citation type="journal article" date="2019" name="Int. J. Syst. Evol. Microbiol.">
        <title>The Global Catalogue of Microorganisms (GCM) 10K type strain sequencing project: providing services to taxonomists for standard genome sequencing and annotation.</title>
        <authorList>
            <consortium name="The Broad Institute Genomics Platform"/>
            <consortium name="The Broad Institute Genome Sequencing Center for Infectious Disease"/>
            <person name="Wu L."/>
            <person name="Ma J."/>
        </authorList>
    </citation>
    <scope>NUCLEOTIDE SEQUENCE [LARGE SCALE GENOMIC DNA]</scope>
    <source>
        <strain evidence="4 5">JCM 5052</strain>
    </source>
</reference>